<evidence type="ECO:0000313" key="1">
    <source>
        <dbReference type="EMBL" id="EAT80615.1"/>
    </source>
</evidence>
<gene>
    <name evidence="1" type="ORF">SNOG_12203</name>
</gene>
<protein>
    <submittedName>
        <fullName evidence="1">Uncharacterized protein</fullName>
    </submittedName>
</protein>
<dbReference type="AlphaFoldDB" id="Q0U7R1"/>
<accession>Q0U7R1</accession>
<sequence>MSKYWLHRTSVGCNNSKPAMTLLALLSLIFHRHFTMPAISTSGANLDTLPSELRKFTVPYLAPEVDNFRGGTHPAPPCLHEWVPEYMFKDMALKHVHFSALEDSLVELPCFHTPRNSSRRNSLSQMTLTIRGLVGVHWGYAPFGYTGTAGTTRQCD</sequence>
<dbReference type="GeneID" id="5979339"/>
<dbReference type="EMBL" id="CH445345">
    <property type="protein sequence ID" value="EAT80615.1"/>
    <property type="molecule type" value="Genomic_DNA"/>
</dbReference>
<dbReference type="InParanoid" id="Q0U7R1"/>
<dbReference type="HOGENOM" id="CLU_1687286_0_0_1"/>
<proteinExistence type="predicted"/>
<organism evidence="1 2">
    <name type="scientific">Phaeosphaeria nodorum (strain SN15 / ATCC MYA-4574 / FGSC 10173)</name>
    <name type="common">Glume blotch fungus</name>
    <name type="synonym">Parastagonospora nodorum</name>
    <dbReference type="NCBI Taxonomy" id="321614"/>
    <lineage>
        <taxon>Eukaryota</taxon>
        <taxon>Fungi</taxon>
        <taxon>Dikarya</taxon>
        <taxon>Ascomycota</taxon>
        <taxon>Pezizomycotina</taxon>
        <taxon>Dothideomycetes</taxon>
        <taxon>Pleosporomycetidae</taxon>
        <taxon>Pleosporales</taxon>
        <taxon>Pleosporineae</taxon>
        <taxon>Phaeosphaeriaceae</taxon>
        <taxon>Parastagonospora</taxon>
    </lineage>
</organism>
<name>Q0U7R1_PHANO</name>
<evidence type="ECO:0000313" key="2">
    <source>
        <dbReference type="Proteomes" id="UP000001055"/>
    </source>
</evidence>
<reference evidence="2" key="1">
    <citation type="journal article" date="2007" name="Plant Cell">
        <title>Dothideomycete-plant interactions illuminated by genome sequencing and EST analysis of the wheat pathogen Stagonospora nodorum.</title>
        <authorList>
            <person name="Hane J.K."/>
            <person name="Lowe R.G."/>
            <person name="Solomon P.S."/>
            <person name="Tan K.C."/>
            <person name="Schoch C.L."/>
            <person name="Spatafora J.W."/>
            <person name="Crous P.W."/>
            <person name="Kodira C."/>
            <person name="Birren B.W."/>
            <person name="Galagan J.E."/>
            <person name="Torriani S.F."/>
            <person name="McDonald B.A."/>
            <person name="Oliver R.P."/>
        </authorList>
    </citation>
    <scope>NUCLEOTIDE SEQUENCE [LARGE SCALE GENOMIC DNA]</scope>
    <source>
        <strain evidence="2">SN15 / ATCC MYA-4574 / FGSC 10173</strain>
    </source>
</reference>
<dbReference type="Proteomes" id="UP000001055">
    <property type="component" value="Unassembled WGS sequence"/>
</dbReference>
<dbReference type="VEuPathDB" id="FungiDB:JI435_122030"/>
<dbReference type="KEGG" id="pno:SNOG_12203"/>
<dbReference type="RefSeq" id="XP_001802429.1">
    <property type="nucleotide sequence ID" value="XM_001802377.1"/>
</dbReference>